<dbReference type="OrthoDB" id="28208at2759"/>
<evidence type="ECO:0000259" key="6">
    <source>
        <dbReference type="Pfam" id="PF01490"/>
    </source>
</evidence>
<gene>
    <name evidence="7" type="ORF">Ctob_001372</name>
</gene>
<accession>A0A0M0J855</accession>
<feature type="transmembrane region" description="Helical" evidence="5">
    <location>
        <begin position="373"/>
        <end position="392"/>
    </location>
</feature>
<dbReference type="GO" id="GO:0016020">
    <property type="term" value="C:membrane"/>
    <property type="evidence" value="ECO:0007669"/>
    <property type="project" value="UniProtKB-SubCell"/>
</dbReference>
<evidence type="ECO:0000256" key="1">
    <source>
        <dbReference type="ARBA" id="ARBA00004141"/>
    </source>
</evidence>
<feature type="transmembrane region" description="Helical" evidence="5">
    <location>
        <begin position="155"/>
        <end position="172"/>
    </location>
</feature>
<feature type="transmembrane region" description="Helical" evidence="5">
    <location>
        <begin position="340"/>
        <end position="361"/>
    </location>
</feature>
<keyword evidence="2 5" id="KW-0812">Transmembrane</keyword>
<feature type="domain" description="Amino acid transporter transmembrane" evidence="6">
    <location>
        <begin position="9"/>
        <end position="368"/>
    </location>
</feature>
<comment type="subcellular location">
    <subcellularLocation>
        <location evidence="1">Membrane</location>
        <topology evidence="1">Multi-pass membrane protein</topology>
    </subcellularLocation>
</comment>
<evidence type="ECO:0000313" key="7">
    <source>
        <dbReference type="EMBL" id="KOO22781.1"/>
    </source>
</evidence>
<evidence type="ECO:0000313" key="8">
    <source>
        <dbReference type="Proteomes" id="UP000037460"/>
    </source>
</evidence>
<feature type="transmembrane region" description="Helical" evidence="5">
    <location>
        <begin position="86"/>
        <end position="107"/>
    </location>
</feature>
<dbReference type="PANTHER" id="PTHR22950">
    <property type="entry name" value="AMINO ACID TRANSPORTER"/>
    <property type="match status" value="1"/>
</dbReference>
<feature type="transmembrane region" description="Helical" evidence="5">
    <location>
        <begin position="12"/>
        <end position="35"/>
    </location>
</feature>
<name>A0A0M0J855_9EUKA</name>
<feature type="transmembrane region" description="Helical" evidence="5">
    <location>
        <begin position="228"/>
        <end position="253"/>
    </location>
</feature>
<keyword evidence="4 5" id="KW-0472">Membrane</keyword>
<comment type="caution">
    <text evidence="7">The sequence shown here is derived from an EMBL/GenBank/DDBJ whole genome shotgun (WGS) entry which is preliminary data.</text>
</comment>
<evidence type="ECO:0000256" key="2">
    <source>
        <dbReference type="ARBA" id="ARBA00022692"/>
    </source>
</evidence>
<sequence length="401" mass="42897">MFVTDKAAGASALSGVLNLLNSIIGAGILALPFAFKSAGLLVGIGYQIVFGFMTLYGIVLLLESLKFASVRSYEDLALCALGRAGWYAYNFSSIFSGYGSCTGYLVIIGDILPGLLQELGYVLSRESLMCAVSVVLIFPLCALPEFSALQYASGLAVAIYVCFTVAIVQLYFQGNGGSEPLDPPPSMFREDFGAFISVAPLSAFAYQCLTTLFPIYQELAVATPARMTLISAIALGTAGVIYSSVGAAAYLHFGEATQGDVLLNLESIGSPTMRIMRFSFGISICFTYPTMQFACRRSLDQLLFHSKEGNTPYLRLLALTVLIVSSTLWLALYSQKVEVVFGYAGAIASTSLLFILPPSIALSLHPHKPWYNYLFLLAGLACGILGLLQQLAEDVQSGGES</sequence>
<protein>
    <recommendedName>
        <fullName evidence="6">Amino acid transporter transmembrane domain-containing protein</fullName>
    </recommendedName>
</protein>
<feature type="transmembrane region" description="Helical" evidence="5">
    <location>
        <begin position="41"/>
        <end position="65"/>
    </location>
</feature>
<feature type="transmembrane region" description="Helical" evidence="5">
    <location>
        <begin position="119"/>
        <end position="143"/>
    </location>
</feature>
<evidence type="ECO:0000256" key="5">
    <source>
        <dbReference type="SAM" id="Phobius"/>
    </source>
</evidence>
<dbReference type="GO" id="GO:0015179">
    <property type="term" value="F:L-amino acid transmembrane transporter activity"/>
    <property type="evidence" value="ECO:0007669"/>
    <property type="project" value="TreeGrafter"/>
</dbReference>
<evidence type="ECO:0000256" key="4">
    <source>
        <dbReference type="ARBA" id="ARBA00023136"/>
    </source>
</evidence>
<dbReference type="Proteomes" id="UP000037460">
    <property type="component" value="Unassembled WGS sequence"/>
</dbReference>
<evidence type="ECO:0000256" key="3">
    <source>
        <dbReference type="ARBA" id="ARBA00022989"/>
    </source>
</evidence>
<feature type="transmembrane region" description="Helical" evidence="5">
    <location>
        <begin position="312"/>
        <end position="334"/>
    </location>
</feature>
<feature type="transmembrane region" description="Helical" evidence="5">
    <location>
        <begin position="192"/>
        <end position="216"/>
    </location>
</feature>
<dbReference type="EMBL" id="JWZX01003251">
    <property type="protein sequence ID" value="KOO22781.1"/>
    <property type="molecule type" value="Genomic_DNA"/>
</dbReference>
<dbReference type="Pfam" id="PF01490">
    <property type="entry name" value="Aa_trans"/>
    <property type="match status" value="1"/>
</dbReference>
<reference evidence="8" key="1">
    <citation type="journal article" date="2015" name="PLoS Genet.">
        <title>Genome Sequence and Transcriptome Analyses of Chrysochromulina tobin: Metabolic Tools for Enhanced Algal Fitness in the Prominent Order Prymnesiales (Haptophyceae).</title>
        <authorList>
            <person name="Hovde B.T."/>
            <person name="Deodato C.R."/>
            <person name="Hunsperger H.M."/>
            <person name="Ryken S.A."/>
            <person name="Yost W."/>
            <person name="Jha R.K."/>
            <person name="Patterson J."/>
            <person name="Monnat R.J. Jr."/>
            <person name="Barlow S.B."/>
            <person name="Starkenburg S.R."/>
            <person name="Cattolico R.A."/>
        </authorList>
    </citation>
    <scope>NUCLEOTIDE SEQUENCE</scope>
    <source>
        <strain evidence="8">CCMP291</strain>
    </source>
</reference>
<dbReference type="AlphaFoldDB" id="A0A0M0J855"/>
<keyword evidence="8" id="KW-1185">Reference proteome</keyword>
<proteinExistence type="predicted"/>
<dbReference type="InterPro" id="IPR013057">
    <property type="entry name" value="AA_transpt_TM"/>
</dbReference>
<keyword evidence="3 5" id="KW-1133">Transmembrane helix</keyword>
<organism evidence="7 8">
    <name type="scientific">Chrysochromulina tobinii</name>
    <dbReference type="NCBI Taxonomy" id="1460289"/>
    <lineage>
        <taxon>Eukaryota</taxon>
        <taxon>Haptista</taxon>
        <taxon>Haptophyta</taxon>
        <taxon>Prymnesiophyceae</taxon>
        <taxon>Prymnesiales</taxon>
        <taxon>Chrysochromulinaceae</taxon>
        <taxon>Chrysochromulina</taxon>
    </lineage>
</organism>